<reference evidence="1" key="2">
    <citation type="journal article" date="2015" name="Fish Shellfish Immunol.">
        <title>Early steps in the European eel (Anguilla anguilla)-Vibrio vulnificus interaction in the gills: Role of the RtxA13 toxin.</title>
        <authorList>
            <person name="Callol A."/>
            <person name="Pajuelo D."/>
            <person name="Ebbesson L."/>
            <person name="Teles M."/>
            <person name="MacKenzie S."/>
            <person name="Amaro C."/>
        </authorList>
    </citation>
    <scope>NUCLEOTIDE SEQUENCE</scope>
</reference>
<accession>A0A0E9TPX3</accession>
<reference evidence="1" key="1">
    <citation type="submission" date="2014-11" db="EMBL/GenBank/DDBJ databases">
        <authorList>
            <person name="Amaro Gonzalez C."/>
        </authorList>
    </citation>
    <scope>NUCLEOTIDE SEQUENCE</scope>
</reference>
<evidence type="ECO:0000313" key="1">
    <source>
        <dbReference type="EMBL" id="JAH55636.1"/>
    </source>
</evidence>
<dbReference type="AlphaFoldDB" id="A0A0E9TPX3"/>
<name>A0A0E9TPX3_ANGAN</name>
<organism evidence="1">
    <name type="scientific">Anguilla anguilla</name>
    <name type="common">European freshwater eel</name>
    <name type="synonym">Muraena anguilla</name>
    <dbReference type="NCBI Taxonomy" id="7936"/>
    <lineage>
        <taxon>Eukaryota</taxon>
        <taxon>Metazoa</taxon>
        <taxon>Chordata</taxon>
        <taxon>Craniata</taxon>
        <taxon>Vertebrata</taxon>
        <taxon>Euteleostomi</taxon>
        <taxon>Actinopterygii</taxon>
        <taxon>Neopterygii</taxon>
        <taxon>Teleostei</taxon>
        <taxon>Anguilliformes</taxon>
        <taxon>Anguillidae</taxon>
        <taxon>Anguilla</taxon>
    </lineage>
</organism>
<sequence length="18" mass="2076">MQVHFYIFLNTGTAPHIS</sequence>
<protein>
    <submittedName>
        <fullName evidence="1">Uncharacterized protein</fullName>
    </submittedName>
</protein>
<proteinExistence type="predicted"/>
<dbReference type="EMBL" id="GBXM01052941">
    <property type="protein sequence ID" value="JAH55636.1"/>
    <property type="molecule type" value="Transcribed_RNA"/>
</dbReference>